<evidence type="ECO:0000313" key="1">
    <source>
        <dbReference type="EMBL" id="MFB2834876.1"/>
    </source>
</evidence>
<evidence type="ECO:0000313" key="2">
    <source>
        <dbReference type="Proteomes" id="UP001576780"/>
    </source>
</evidence>
<keyword evidence="2" id="KW-1185">Reference proteome</keyword>
<sequence>MTRPTLHQIVEILRSRGDRQYGGEAVSQLEHALSNWTELITH</sequence>
<organism evidence="1 2">
    <name type="scientific">Floridaenema evergladense BLCC-F167</name>
    <dbReference type="NCBI Taxonomy" id="3153639"/>
    <lineage>
        <taxon>Bacteria</taxon>
        <taxon>Bacillati</taxon>
        <taxon>Cyanobacteriota</taxon>
        <taxon>Cyanophyceae</taxon>
        <taxon>Oscillatoriophycideae</taxon>
        <taxon>Aerosakkonematales</taxon>
        <taxon>Aerosakkonemataceae</taxon>
        <taxon>Floridanema</taxon>
        <taxon>Floridanema evergladense</taxon>
    </lineage>
</organism>
<dbReference type="Proteomes" id="UP001576780">
    <property type="component" value="Unassembled WGS sequence"/>
</dbReference>
<dbReference type="RefSeq" id="WP_413277305.1">
    <property type="nucleotide sequence ID" value="NZ_JBHFNT010000075.1"/>
</dbReference>
<proteinExistence type="predicted"/>
<gene>
    <name evidence="1" type="ORF">ACE1CA_10125</name>
</gene>
<name>A0ABV4WIG8_9CYAN</name>
<comment type="caution">
    <text evidence="1">The sequence shown here is derived from an EMBL/GenBank/DDBJ whole genome shotgun (WGS) entry which is preliminary data.</text>
</comment>
<reference evidence="1 2" key="1">
    <citation type="submission" date="2024-09" db="EMBL/GenBank/DDBJ databases">
        <title>Floridaenema gen nov. (Aerosakkonemataceae, Aerosakkonematales ord. nov., Cyanobacteria) from benthic tropical and subtropical fresh waters, with the description of four new species.</title>
        <authorList>
            <person name="Moretto J.A."/>
            <person name="Berthold D.E."/>
            <person name="Lefler F.W."/>
            <person name="Huang I.-S."/>
            <person name="Laughinghouse H. IV."/>
        </authorList>
    </citation>
    <scope>NUCLEOTIDE SEQUENCE [LARGE SCALE GENOMIC DNA]</scope>
    <source>
        <strain evidence="1 2">BLCC-F167</strain>
    </source>
</reference>
<accession>A0ABV4WIG8</accession>
<protein>
    <submittedName>
        <fullName evidence="1">Uncharacterized protein</fullName>
    </submittedName>
</protein>
<dbReference type="EMBL" id="JBHFNT010000075">
    <property type="protein sequence ID" value="MFB2834876.1"/>
    <property type="molecule type" value="Genomic_DNA"/>
</dbReference>